<proteinExistence type="inferred from homology"/>
<gene>
    <name evidence="11" type="primary">folD</name>
    <name evidence="14" type="ORF">F4695_000701</name>
</gene>
<comment type="subunit">
    <text evidence="11">Homodimer.</text>
</comment>
<dbReference type="CDD" id="cd01080">
    <property type="entry name" value="NAD_bind_m-THF_DH_Cyclohyd"/>
    <property type="match status" value="1"/>
</dbReference>
<dbReference type="SUPFAM" id="SSF53223">
    <property type="entry name" value="Aminoacid dehydrogenase-like, N-terminal domain"/>
    <property type="match status" value="1"/>
</dbReference>
<dbReference type="InterPro" id="IPR020631">
    <property type="entry name" value="THF_DH/CycHdrlase_NAD-bd_dom"/>
</dbReference>
<keyword evidence="7 11" id="KW-0560">Oxidoreductase</keyword>
<dbReference type="GO" id="GO:0006164">
    <property type="term" value="P:purine nucleotide biosynthetic process"/>
    <property type="evidence" value="ECO:0007669"/>
    <property type="project" value="UniProtKB-KW"/>
</dbReference>
<feature type="binding site" evidence="11">
    <location>
        <position position="225"/>
    </location>
    <ligand>
        <name>NADP(+)</name>
        <dbReference type="ChEBI" id="CHEBI:58349"/>
    </ligand>
</feature>
<comment type="similarity">
    <text evidence="11">Belongs to the tetrahydrofolate dehydrogenase/cyclohydrolase family.</text>
</comment>
<dbReference type="Gene3D" id="3.40.50.10860">
    <property type="entry name" value="Leucine Dehydrogenase, chain A, domain 1"/>
    <property type="match status" value="1"/>
</dbReference>
<evidence type="ECO:0000256" key="10">
    <source>
        <dbReference type="ARBA" id="ARBA00023268"/>
    </source>
</evidence>
<evidence type="ECO:0000256" key="1">
    <source>
        <dbReference type="ARBA" id="ARBA00004777"/>
    </source>
</evidence>
<dbReference type="GO" id="GO:0005829">
    <property type="term" value="C:cytosol"/>
    <property type="evidence" value="ECO:0007669"/>
    <property type="project" value="TreeGrafter"/>
</dbReference>
<name>A0A7X0JIP0_9HYPH</name>
<dbReference type="GO" id="GO:0004488">
    <property type="term" value="F:methylenetetrahydrofolate dehydrogenase (NADP+) activity"/>
    <property type="evidence" value="ECO:0007669"/>
    <property type="project" value="UniProtKB-UniRule"/>
</dbReference>
<dbReference type="RefSeq" id="WP_184653837.1">
    <property type="nucleotide sequence ID" value="NZ_JACHBU010000001.1"/>
</dbReference>
<evidence type="ECO:0000256" key="4">
    <source>
        <dbReference type="ARBA" id="ARBA00022755"/>
    </source>
</evidence>
<dbReference type="Pfam" id="PF02882">
    <property type="entry name" value="THF_DHG_CYH_C"/>
    <property type="match status" value="1"/>
</dbReference>
<comment type="catalytic activity">
    <reaction evidence="11">
        <text>(6R)-5,10-methenyltetrahydrofolate + H2O = (6R)-10-formyltetrahydrofolate + H(+)</text>
        <dbReference type="Rhea" id="RHEA:23700"/>
        <dbReference type="ChEBI" id="CHEBI:15377"/>
        <dbReference type="ChEBI" id="CHEBI:15378"/>
        <dbReference type="ChEBI" id="CHEBI:57455"/>
        <dbReference type="ChEBI" id="CHEBI:195366"/>
        <dbReference type="EC" id="3.5.4.9"/>
    </reaction>
</comment>
<evidence type="ECO:0000259" key="13">
    <source>
        <dbReference type="Pfam" id="PF02882"/>
    </source>
</evidence>
<keyword evidence="4 11" id="KW-0658">Purine biosynthesis</keyword>
<comment type="caution">
    <text evidence="11">Lacks conserved residue(s) required for the propagation of feature annotation.</text>
</comment>
<dbReference type="Proteomes" id="UP000585437">
    <property type="component" value="Unassembled WGS sequence"/>
</dbReference>
<comment type="function">
    <text evidence="11">Catalyzes the oxidation of 5,10-methylenetetrahydrofolate to 5,10-methenyltetrahydrofolate and then the hydrolysis of 5,10-methenyltetrahydrofolate to 10-formyltetrahydrofolate.</text>
</comment>
<evidence type="ECO:0000256" key="8">
    <source>
        <dbReference type="ARBA" id="ARBA00023102"/>
    </source>
</evidence>
<dbReference type="SUPFAM" id="SSF51735">
    <property type="entry name" value="NAD(P)-binding Rossmann-fold domains"/>
    <property type="match status" value="1"/>
</dbReference>
<dbReference type="Pfam" id="PF00763">
    <property type="entry name" value="THF_DHG_CYH"/>
    <property type="match status" value="1"/>
</dbReference>
<accession>A0A7X0JIP0</accession>
<keyword evidence="15" id="KW-1185">Reference proteome</keyword>
<dbReference type="Gene3D" id="3.40.50.720">
    <property type="entry name" value="NAD(P)-binding Rossmann-like Domain"/>
    <property type="match status" value="1"/>
</dbReference>
<evidence type="ECO:0000256" key="2">
    <source>
        <dbReference type="ARBA" id="ARBA00022563"/>
    </source>
</evidence>
<organism evidence="14 15">
    <name type="scientific">Rhizobium soli</name>
    <dbReference type="NCBI Taxonomy" id="424798"/>
    <lineage>
        <taxon>Bacteria</taxon>
        <taxon>Pseudomonadati</taxon>
        <taxon>Pseudomonadota</taxon>
        <taxon>Alphaproteobacteria</taxon>
        <taxon>Hyphomicrobiales</taxon>
        <taxon>Rhizobiaceae</taxon>
        <taxon>Rhizobium/Agrobacterium group</taxon>
        <taxon>Rhizobium</taxon>
    </lineage>
</organism>
<keyword evidence="2 11" id="KW-0554">One-carbon metabolism</keyword>
<dbReference type="PRINTS" id="PR00085">
    <property type="entry name" value="THFDHDRGNASE"/>
</dbReference>
<keyword evidence="5 11" id="KW-0378">Hydrolase</keyword>
<dbReference type="EMBL" id="JACHBU010000001">
    <property type="protein sequence ID" value="MBB6507382.1"/>
    <property type="molecule type" value="Genomic_DNA"/>
</dbReference>
<keyword evidence="8 11" id="KW-0368">Histidine biosynthesis</keyword>
<evidence type="ECO:0000256" key="3">
    <source>
        <dbReference type="ARBA" id="ARBA00022605"/>
    </source>
</evidence>
<dbReference type="GO" id="GO:0035999">
    <property type="term" value="P:tetrahydrofolate interconversion"/>
    <property type="evidence" value="ECO:0007669"/>
    <property type="project" value="UniProtKB-UniRule"/>
</dbReference>
<evidence type="ECO:0000256" key="5">
    <source>
        <dbReference type="ARBA" id="ARBA00022801"/>
    </source>
</evidence>
<comment type="pathway">
    <text evidence="1 11">One-carbon metabolism; tetrahydrofolate interconversion.</text>
</comment>
<evidence type="ECO:0000313" key="15">
    <source>
        <dbReference type="Proteomes" id="UP000585437"/>
    </source>
</evidence>
<evidence type="ECO:0000259" key="12">
    <source>
        <dbReference type="Pfam" id="PF00763"/>
    </source>
</evidence>
<evidence type="ECO:0000256" key="7">
    <source>
        <dbReference type="ARBA" id="ARBA00023002"/>
    </source>
</evidence>
<comment type="caution">
    <text evidence="14">The sequence shown here is derived from an EMBL/GenBank/DDBJ whole genome shotgun (WGS) entry which is preliminary data.</text>
</comment>
<dbReference type="InterPro" id="IPR000672">
    <property type="entry name" value="THF_DH/CycHdrlase"/>
</dbReference>
<keyword evidence="10 11" id="KW-0511">Multifunctional enzyme</keyword>
<feature type="domain" description="Tetrahydrofolate dehydrogenase/cyclohydrolase catalytic" evidence="12">
    <location>
        <begin position="6"/>
        <end position="114"/>
    </location>
</feature>
<dbReference type="EC" id="3.5.4.9" evidence="11"/>
<dbReference type="GO" id="GO:0004477">
    <property type="term" value="F:methenyltetrahydrofolate cyclohydrolase activity"/>
    <property type="evidence" value="ECO:0007669"/>
    <property type="project" value="UniProtKB-UniRule"/>
</dbReference>
<evidence type="ECO:0000256" key="6">
    <source>
        <dbReference type="ARBA" id="ARBA00022857"/>
    </source>
</evidence>
<keyword evidence="9 11" id="KW-0486">Methionine biosynthesis</keyword>
<protein>
    <recommendedName>
        <fullName evidence="11">Bifunctional protein FolD</fullName>
    </recommendedName>
    <domain>
        <recommendedName>
            <fullName evidence="11">Methylenetetrahydrofolate dehydrogenase</fullName>
            <ecNumber evidence="11">1.5.1.5</ecNumber>
        </recommendedName>
    </domain>
    <domain>
        <recommendedName>
            <fullName evidence="11">Methenyltetrahydrofolate cyclohydrolase</fullName>
            <ecNumber evidence="11">3.5.4.9</ecNumber>
        </recommendedName>
    </domain>
</protein>
<evidence type="ECO:0000313" key="14">
    <source>
        <dbReference type="EMBL" id="MBB6507382.1"/>
    </source>
</evidence>
<dbReference type="UniPathway" id="UPA00193"/>
<comment type="catalytic activity">
    <reaction evidence="11">
        <text>(6R)-5,10-methylene-5,6,7,8-tetrahydrofolate + NADP(+) = (6R)-5,10-methenyltetrahydrofolate + NADPH</text>
        <dbReference type="Rhea" id="RHEA:22812"/>
        <dbReference type="ChEBI" id="CHEBI:15636"/>
        <dbReference type="ChEBI" id="CHEBI:57455"/>
        <dbReference type="ChEBI" id="CHEBI:57783"/>
        <dbReference type="ChEBI" id="CHEBI:58349"/>
        <dbReference type="EC" id="1.5.1.5"/>
    </reaction>
</comment>
<dbReference type="HAMAP" id="MF_01576">
    <property type="entry name" value="THF_DHG_CYH"/>
    <property type="match status" value="1"/>
</dbReference>
<dbReference type="PANTHER" id="PTHR48099:SF5">
    <property type="entry name" value="C-1-TETRAHYDROFOLATE SYNTHASE, CYTOPLASMIC"/>
    <property type="match status" value="1"/>
</dbReference>
<dbReference type="PANTHER" id="PTHR48099">
    <property type="entry name" value="C-1-TETRAHYDROFOLATE SYNTHASE, CYTOPLASMIC-RELATED"/>
    <property type="match status" value="1"/>
</dbReference>
<dbReference type="AlphaFoldDB" id="A0A7X0JIP0"/>
<keyword evidence="6 11" id="KW-0521">NADP</keyword>
<dbReference type="GO" id="GO:0000105">
    <property type="term" value="P:L-histidine biosynthetic process"/>
    <property type="evidence" value="ECO:0007669"/>
    <property type="project" value="UniProtKB-KW"/>
</dbReference>
<dbReference type="InterPro" id="IPR046346">
    <property type="entry name" value="Aminoacid_DH-like_N_sf"/>
</dbReference>
<dbReference type="GO" id="GO:0009086">
    <property type="term" value="P:methionine biosynthetic process"/>
    <property type="evidence" value="ECO:0007669"/>
    <property type="project" value="UniProtKB-KW"/>
</dbReference>
<dbReference type="EC" id="1.5.1.5" evidence="11"/>
<reference evidence="14 15" key="1">
    <citation type="submission" date="2020-08" db="EMBL/GenBank/DDBJ databases">
        <title>The Agave Microbiome: Exploring the role of microbial communities in plant adaptations to desert environments.</title>
        <authorList>
            <person name="Partida-Martinez L.P."/>
        </authorList>
    </citation>
    <scope>NUCLEOTIDE SEQUENCE [LARGE SCALE GENOMIC DNA]</scope>
    <source>
        <strain evidence="14 15">AS3.12</strain>
    </source>
</reference>
<feature type="domain" description="Tetrahydrofolate dehydrogenase/cyclohydrolase NAD(P)-binding" evidence="13">
    <location>
        <begin position="133"/>
        <end position="271"/>
    </location>
</feature>
<dbReference type="InterPro" id="IPR020630">
    <property type="entry name" value="THF_DH/CycHdrlase_cat_dom"/>
</dbReference>
<feature type="binding site" evidence="11">
    <location>
        <begin position="159"/>
        <end position="161"/>
    </location>
    <ligand>
        <name>NADP(+)</name>
        <dbReference type="ChEBI" id="CHEBI:58349"/>
    </ligand>
</feature>
<sequence length="275" mass="27970">MLEIVTGFEIAAGINTETRRRISASGRSVRCVVLLDASNPGMAAYARRQQASAQEVGIDLQLEAYPSDVGALTARLKELAALDEIDAVATLYPLPAGMDARTAAVLIGPGKDVDGLHPLTAGDLALGAMTRPPATAKACLLMAQALTGALKGREIVLVGASRIVGRPLANLLLDAEATVTIAHAATRDLAAHTRRADIVVTAAGVAGLIGSDHLSDGAIVLDVSINRGPNGLVGDVDLDAVAGRNVTVTHVPDGVGPVTTACLMRNVADAALGSS</sequence>
<evidence type="ECO:0000256" key="9">
    <source>
        <dbReference type="ARBA" id="ARBA00023167"/>
    </source>
</evidence>
<keyword evidence="3 11" id="KW-0028">Amino-acid biosynthesis</keyword>
<dbReference type="InterPro" id="IPR036291">
    <property type="entry name" value="NAD(P)-bd_dom_sf"/>
</dbReference>
<evidence type="ECO:0000256" key="11">
    <source>
        <dbReference type="HAMAP-Rule" id="MF_01576"/>
    </source>
</evidence>